<reference evidence="2 3" key="1">
    <citation type="submission" date="2019-09" db="EMBL/GenBank/DDBJ databases">
        <title>Bird 10,000 Genomes (B10K) Project - Family phase.</title>
        <authorList>
            <person name="Zhang G."/>
        </authorList>
    </citation>
    <scope>NUCLEOTIDE SEQUENCE [LARGE SCALE GENOMIC DNA]</scope>
    <source>
        <strain evidence="2">B10K-DU-007-40</strain>
        <tissue evidence="2">Mixed tissue sample</tissue>
    </source>
</reference>
<accession>A0A7L0EWR5</accession>
<comment type="caution">
    <text evidence="2">The sequence shown here is derived from an EMBL/GenBank/DDBJ whole genome shotgun (WGS) entry which is preliminary data.</text>
</comment>
<dbReference type="GO" id="GO:0000785">
    <property type="term" value="C:chromatin"/>
    <property type="evidence" value="ECO:0007669"/>
    <property type="project" value="TreeGrafter"/>
</dbReference>
<dbReference type="PANTHER" id="PTHR11199:SF8">
    <property type="entry name" value="COHESIN SUBUNIT SA-3"/>
    <property type="match status" value="1"/>
</dbReference>
<proteinExistence type="inferred from homology"/>
<dbReference type="EMBL" id="VXAG01003900">
    <property type="protein sequence ID" value="NXJ87011.1"/>
    <property type="molecule type" value="Genomic_DNA"/>
</dbReference>
<keyword evidence="3" id="KW-1185">Reference proteome</keyword>
<dbReference type="InterPro" id="IPR039662">
    <property type="entry name" value="Cohesin_Scc3/SA"/>
</dbReference>
<dbReference type="GO" id="GO:0005634">
    <property type="term" value="C:nucleus"/>
    <property type="evidence" value="ECO:0007669"/>
    <property type="project" value="TreeGrafter"/>
</dbReference>
<name>A0A7L0EWR5_TROML</name>
<organism evidence="2 3">
    <name type="scientific">Trogon melanurus</name>
    <name type="common">Black-tailed trogon</name>
    <dbReference type="NCBI Taxonomy" id="56311"/>
    <lineage>
        <taxon>Eukaryota</taxon>
        <taxon>Metazoa</taxon>
        <taxon>Chordata</taxon>
        <taxon>Craniata</taxon>
        <taxon>Vertebrata</taxon>
        <taxon>Euteleostomi</taxon>
        <taxon>Archelosauria</taxon>
        <taxon>Archosauria</taxon>
        <taxon>Dinosauria</taxon>
        <taxon>Saurischia</taxon>
        <taxon>Theropoda</taxon>
        <taxon>Coelurosauria</taxon>
        <taxon>Aves</taxon>
        <taxon>Neognathae</taxon>
        <taxon>Neoaves</taxon>
        <taxon>Telluraves</taxon>
        <taxon>Coraciimorphae</taxon>
        <taxon>Trogoniformes</taxon>
        <taxon>Trogonidae</taxon>
        <taxon>Trogon</taxon>
    </lineage>
</organism>
<dbReference type="AlphaFoldDB" id="A0A7L0EWR5"/>
<protein>
    <submittedName>
        <fullName evidence="2">STAG3 protein</fullName>
    </submittedName>
</protein>
<feature type="non-terminal residue" evidence="2">
    <location>
        <position position="282"/>
    </location>
</feature>
<feature type="non-terminal residue" evidence="2">
    <location>
        <position position="1"/>
    </location>
</feature>
<gene>
    <name evidence="2" type="primary">Stag3</name>
    <name evidence="2" type="ORF">TROMEL_R11696</name>
</gene>
<dbReference type="OrthoDB" id="498590at2759"/>
<dbReference type="GO" id="GO:0034089">
    <property type="term" value="P:establishment of meiotic sister chromatid cohesion"/>
    <property type="evidence" value="ECO:0007669"/>
    <property type="project" value="TreeGrafter"/>
</dbReference>
<dbReference type="GO" id="GO:0030893">
    <property type="term" value="C:meiotic cohesin complex"/>
    <property type="evidence" value="ECO:0007669"/>
    <property type="project" value="TreeGrafter"/>
</dbReference>
<sequence>QEQLQNLKTRATSFCSLCQSCLSDVDAGVREKAFTVLSDLLLVLGPQLPAHGRGALAPLVLVPDAGLQSQLAAFLMDHVFNHACSPQELPPTGMSLLPQCPGSPWDVLSLSPPPFPTEDSESRIEELHQRRVLLAGFCKLIIYNVLELSAASDVFKHYAKFYSDYGDIIKETLDCTRQMDREAWARTLLLSLQQLMTELLLQQGPPIQACEAFLEIRDLARRFSLLFSLHQLRNRPALLSLHREGIRFAFQEPPGPGPEPLNLPFLEVLSEFSPRLLRPDKG</sequence>
<evidence type="ECO:0000313" key="2">
    <source>
        <dbReference type="EMBL" id="NXJ87011.1"/>
    </source>
</evidence>
<dbReference type="GO" id="GO:0003682">
    <property type="term" value="F:chromatin binding"/>
    <property type="evidence" value="ECO:0007669"/>
    <property type="project" value="TreeGrafter"/>
</dbReference>
<evidence type="ECO:0000313" key="3">
    <source>
        <dbReference type="Proteomes" id="UP000550660"/>
    </source>
</evidence>
<dbReference type="PANTHER" id="PTHR11199">
    <property type="entry name" value="STROMAL ANTIGEN"/>
    <property type="match status" value="1"/>
</dbReference>
<evidence type="ECO:0000256" key="1">
    <source>
        <dbReference type="ARBA" id="ARBA00005486"/>
    </source>
</evidence>
<dbReference type="Proteomes" id="UP000550660">
    <property type="component" value="Unassembled WGS sequence"/>
</dbReference>
<comment type="similarity">
    <text evidence="1">Belongs to the SCC3 family.</text>
</comment>